<accession>A0A917DJX9</accession>
<dbReference type="InterPro" id="IPR023090">
    <property type="entry name" value="UPF0702_alpha/beta_dom_sf"/>
</dbReference>
<keyword evidence="4 7" id="KW-0812">Transmembrane</keyword>
<evidence type="ECO:0000256" key="7">
    <source>
        <dbReference type="SAM" id="Phobius"/>
    </source>
</evidence>
<comment type="caution">
    <text evidence="10">The sequence shown here is derived from an EMBL/GenBank/DDBJ whole genome shotgun (WGS) entry which is preliminary data.</text>
</comment>
<feature type="transmembrane region" description="Helical" evidence="7">
    <location>
        <begin position="41"/>
        <end position="58"/>
    </location>
</feature>
<feature type="domain" description="YetF C-terminal" evidence="8">
    <location>
        <begin position="87"/>
        <end position="155"/>
    </location>
</feature>
<name>A0A917DJX9_9SPHN</name>
<dbReference type="EMBL" id="BMIO01000005">
    <property type="protein sequence ID" value="GGD43585.1"/>
    <property type="molecule type" value="Genomic_DNA"/>
</dbReference>
<dbReference type="RefSeq" id="WP_066760757.1">
    <property type="nucleotide sequence ID" value="NZ_BMIO01000005.1"/>
</dbReference>
<keyword evidence="3" id="KW-1003">Cell membrane</keyword>
<dbReference type="InterPro" id="IPR007353">
    <property type="entry name" value="DUF421"/>
</dbReference>
<keyword evidence="5 7" id="KW-1133">Transmembrane helix</keyword>
<gene>
    <name evidence="10" type="ORF">GCM10010989_17120</name>
</gene>
<feature type="transmembrane region" description="Helical" evidence="7">
    <location>
        <begin position="12"/>
        <end position="29"/>
    </location>
</feature>
<comment type="subcellular location">
    <subcellularLocation>
        <location evidence="1">Cell membrane</location>
        <topology evidence="1">Multi-pass membrane protein</topology>
    </subcellularLocation>
</comment>
<dbReference type="InterPro" id="IPR048454">
    <property type="entry name" value="YetF_N"/>
</dbReference>
<keyword evidence="6 7" id="KW-0472">Membrane</keyword>
<evidence type="ECO:0000256" key="6">
    <source>
        <dbReference type="ARBA" id="ARBA00023136"/>
    </source>
</evidence>
<dbReference type="Pfam" id="PF04239">
    <property type="entry name" value="DUF421"/>
    <property type="match status" value="1"/>
</dbReference>
<reference evidence="10 11" key="1">
    <citation type="journal article" date="2014" name="Int. J. Syst. Evol. Microbiol.">
        <title>Complete genome sequence of Corynebacterium casei LMG S-19264T (=DSM 44701T), isolated from a smear-ripened cheese.</title>
        <authorList>
            <consortium name="US DOE Joint Genome Institute (JGI-PGF)"/>
            <person name="Walter F."/>
            <person name="Albersmeier A."/>
            <person name="Kalinowski J."/>
            <person name="Ruckert C."/>
        </authorList>
    </citation>
    <scope>NUCLEOTIDE SEQUENCE [LARGE SCALE GENOMIC DNA]</scope>
    <source>
        <strain evidence="10 11">CGMCC 1.15358</strain>
    </source>
</reference>
<feature type="transmembrane region" description="Helical" evidence="7">
    <location>
        <begin position="64"/>
        <end position="81"/>
    </location>
</feature>
<protein>
    <submittedName>
        <fullName evidence="10">DUF421 domain-containing protein</fullName>
    </submittedName>
</protein>
<evidence type="ECO:0000313" key="10">
    <source>
        <dbReference type="EMBL" id="GGD43585.1"/>
    </source>
</evidence>
<comment type="similarity">
    <text evidence="2">Belongs to the UPF0702 family.</text>
</comment>
<keyword evidence="11" id="KW-1185">Reference proteome</keyword>
<dbReference type="Proteomes" id="UP000598997">
    <property type="component" value="Unassembled WGS sequence"/>
</dbReference>
<evidence type="ECO:0000256" key="4">
    <source>
        <dbReference type="ARBA" id="ARBA00022692"/>
    </source>
</evidence>
<dbReference type="GO" id="GO:0005886">
    <property type="term" value="C:plasma membrane"/>
    <property type="evidence" value="ECO:0007669"/>
    <property type="project" value="UniProtKB-SubCell"/>
</dbReference>
<evidence type="ECO:0000256" key="2">
    <source>
        <dbReference type="ARBA" id="ARBA00006448"/>
    </source>
</evidence>
<dbReference type="AlphaFoldDB" id="A0A917DJX9"/>
<organism evidence="10 11">
    <name type="scientific">Croceicoccus pelagius</name>
    <dbReference type="NCBI Taxonomy" id="1703341"/>
    <lineage>
        <taxon>Bacteria</taxon>
        <taxon>Pseudomonadati</taxon>
        <taxon>Pseudomonadota</taxon>
        <taxon>Alphaproteobacteria</taxon>
        <taxon>Sphingomonadales</taxon>
        <taxon>Erythrobacteraceae</taxon>
        <taxon>Croceicoccus</taxon>
    </lineage>
</organism>
<sequence length="173" mass="18633">MFIGSPDAFLRILAATAIAYAAVIMILRINGKRSLSKLNAFDFIVTIALGSTLASTILSKSAKLVEGILAFAALLAMQFIVSKASAHWQRFAKLVRSEPKLLLRDGEFLDEALLNERFTRDEVIAEIRKEGHGRYEDIAAVVLESDGSLSVLADGPCDSLTVLGPVNQPGGET</sequence>
<evidence type="ECO:0000313" key="11">
    <source>
        <dbReference type="Proteomes" id="UP000598997"/>
    </source>
</evidence>
<evidence type="ECO:0000259" key="8">
    <source>
        <dbReference type="Pfam" id="PF04239"/>
    </source>
</evidence>
<evidence type="ECO:0000256" key="5">
    <source>
        <dbReference type="ARBA" id="ARBA00022989"/>
    </source>
</evidence>
<evidence type="ECO:0000256" key="3">
    <source>
        <dbReference type="ARBA" id="ARBA00022475"/>
    </source>
</evidence>
<dbReference type="Pfam" id="PF20730">
    <property type="entry name" value="YetF_N"/>
    <property type="match status" value="1"/>
</dbReference>
<evidence type="ECO:0000256" key="1">
    <source>
        <dbReference type="ARBA" id="ARBA00004651"/>
    </source>
</evidence>
<dbReference type="Gene3D" id="3.30.240.20">
    <property type="entry name" value="bsu07140 like domains"/>
    <property type="match status" value="1"/>
</dbReference>
<evidence type="ECO:0000259" key="9">
    <source>
        <dbReference type="Pfam" id="PF20730"/>
    </source>
</evidence>
<feature type="domain" description="YetF-like N-terminal transmembrane" evidence="9">
    <location>
        <begin position="16"/>
        <end position="81"/>
    </location>
</feature>
<dbReference type="PANTHER" id="PTHR34582:SF6">
    <property type="entry name" value="UPF0702 TRANSMEMBRANE PROTEIN YCAP"/>
    <property type="match status" value="1"/>
</dbReference>
<proteinExistence type="inferred from homology"/>
<dbReference type="PANTHER" id="PTHR34582">
    <property type="entry name" value="UPF0702 TRANSMEMBRANE PROTEIN YCAP"/>
    <property type="match status" value="1"/>
</dbReference>
<dbReference type="OrthoDB" id="9793799at2"/>